<dbReference type="PATRIC" id="fig|1379739.3.peg.363"/>
<comment type="caution">
    <text evidence="2">The sequence shown here is derived from an EMBL/GenBank/DDBJ whole genome shotgun (WGS) entry which is preliminary data.</text>
</comment>
<dbReference type="PANTHER" id="PTHR47739">
    <property type="entry name" value="TRNA1(VAL) (ADENINE(37)-N6)-METHYLTRANSFERASE"/>
    <property type="match status" value="1"/>
</dbReference>
<dbReference type="PANTHER" id="PTHR47739:SF1">
    <property type="entry name" value="TRNA1(VAL) (ADENINE(37)-N6)-METHYLTRANSFERASE"/>
    <property type="match status" value="1"/>
</dbReference>
<dbReference type="RefSeq" id="WP_003488015.1">
    <property type="nucleotide sequence ID" value="NZ_JXSU01000006.1"/>
</dbReference>
<dbReference type="Proteomes" id="UP000032250">
    <property type="component" value="Unassembled WGS sequence"/>
</dbReference>
<feature type="domain" description="Methyltransferase" evidence="1">
    <location>
        <begin position="44"/>
        <end position="170"/>
    </location>
</feature>
<dbReference type="InterPro" id="IPR050210">
    <property type="entry name" value="tRNA_Adenine-N(6)_MTase"/>
</dbReference>
<dbReference type="InterPro" id="IPR025714">
    <property type="entry name" value="Methyltranfer_dom"/>
</dbReference>
<dbReference type="OrthoDB" id="9777257at2"/>
<dbReference type="SUPFAM" id="SSF53335">
    <property type="entry name" value="S-adenosyl-L-methionine-dependent methyltransferases"/>
    <property type="match status" value="1"/>
</dbReference>
<dbReference type="CDD" id="cd02440">
    <property type="entry name" value="AdoMet_MTases"/>
    <property type="match status" value="1"/>
</dbReference>
<sequence>MDRIIKEDETLDDLQLKGIHVIQKRQAFRFGIDAVLLANFPRIKNGDEVVDLCTGTGIIPFILAGKTNASNIIGIEIQKEIADMAKRSIKYNNLQEKVKFIEGDLKDIKLLKDIEKADVVTVNPPYKTQGTGIININDKNAISRHEICCTLDDVVKAAKILLKDKGKLYMIHRPDRIVDIMNVMRKYCIEPKLIRTIHPAVDKAPSMILIEGQKNGGKFLKWDSPLYIYDENNKYTNEVKRIYGME</sequence>
<reference evidence="2 3" key="1">
    <citation type="submission" date="2014-06" db="EMBL/GenBank/DDBJ databases">
        <title>Genome characterization of distinct group I Clostridium botulinum lineages.</title>
        <authorList>
            <person name="Giordani F."/>
            <person name="Anselmo A."/>
            <person name="Fillo S."/>
            <person name="Palozzi A.M."/>
            <person name="Fortunato A."/>
            <person name="Gentile B."/>
            <person name="Ciammaruconi A."/>
            <person name="Anniballi F."/>
            <person name="De Medici D."/>
            <person name="Lista F."/>
        </authorList>
    </citation>
    <scope>NUCLEOTIDE SEQUENCE [LARGE SCALE GENOMIC DNA]</scope>
    <source>
        <strain evidence="2 3">B2 450</strain>
    </source>
</reference>
<organism evidence="2 3">
    <name type="scientific">Clostridium botulinum B2 450</name>
    <dbReference type="NCBI Taxonomy" id="1379739"/>
    <lineage>
        <taxon>Bacteria</taxon>
        <taxon>Bacillati</taxon>
        <taxon>Bacillota</taxon>
        <taxon>Clostridia</taxon>
        <taxon>Eubacteriales</taxon>
        <taxon>Clostridiaceae</taxon>
        <taxon>Clostridium</taxon>
    </lineage>
</organism>
<dbReference type="Pfam" id="PF13847">
    <property type="entry name" value="Methyltransf_31"/>
    <property type="match status" value="1"/>
</dbReference>
<dbReference type="Gene3D" id="3.40.50.150">
    <property type="entry name" value="Vaccinia Virus protein VP39"/>
    <property type="match status" value="1"/>
</dbReference>
<dbReference type="InterPro" id="IPR029063">
    <property type="entry name" value="SAM-dependent_MTases_sf"/>
</dbReference>
<evidence type="ECO:0000259" key="1">
    <source>
        <dbReference type="Pfam" id="PF13847"/>
    </source>
</evidence>
<evidence type="ECO:0000313" key="2">
    <source>
        <dbReference type="EMBL" id="KIS25057.1"/>
    </source>
</evidence>
<dbReference type="EMBL" id="JXSU01000006">
    <property type="protein sequence ID" value="KIS25057.1"/>
    <property type="molecule type" value="Genomic_DNA"/>
</dbReference>
<protein>
    <recommendedName>
        <fullName evidence="1">Methyltransferase domain-containing protein</fullName>
    </recommendedName>
</protein>
<dbReference type="AlphaFoldDB" id="A0A0D1BYJ9"/>
<proteinExistence type="predicted"/>
<dbReference type="HOGENOM" id="CLU_061983_3_1_9"/>
<gene>
    <name evidence="2" type="ORF">N495_00315</name>
</gene>
<name>A0A0D1BYJ9_CLOBO</name>
<evidence type="ECO:0000313" key="3">
    <source>
        <dbReference type="Proteomes" id="UP000032250"/>
    </source>
</evidence>
<accession>A0A0D1BYJ9</accession>